<organism evidence="3 4">
    <name type="scientific">Conyzicola nivalis</name>
    <dbReference type="NCBI Taxonomy" id="1477021"/>
    <lineage>
        <taxon>Bacteria</taxon>
        <taxon>Bacillati</taxon>
        <taxon>Actinomycetota</taxon>
        <taxon>Actinomycetes</taxon>
        <taxon>Micrococcales</taxon>
        <taxon>Microbacteriaceae</taxon>
        <taxon>Conyzicola</taxon>
    </lineage>
</organism>
<proteinExistence type="predicted"/>
<evidence type="ECO:0000256" key="1">
    <source>
        <dbReference type="SAM" id="Phobius"/>
    </source>
</evidence>
<evidence type="ECO:0000259" key="2">
    <source>
        <dbReference type="Pfam" id="PF00174"/>
    </source>
</evidence>
<evidence type="ECO:0000313" key="4">
    <source>
        <dbReference type="Proteomes" id="UP001549257"/>
    </source>
</evidence>
<sequence>MTRRRENLWAALVGLLAAGVTLAIAELGALLLAPASSPLLAVGSLVIDLVPAWVKSLVISLFGTDDKAVLLITLAVLVVALAAGIGILEYRRPPFGIAGLVVVGGIATLAVTTRAESTAVWAVPTVAGMVGGVIVLRLAVVALHRWSRDAASAGPVGTGTPAAVSRRGFLTLLVGAAAASAVVGVAARTMNAGTTAVNAVRMALKLPKPAVAAAPIPAGASLAIDGLAPLVTPNKDFYRIDTALQVPVIDPAQWRLRITGMVENEIEIGFDELLALPLVETYVTLMCVSNEVGGSLTGNAKWLGYPIRDLLARAKPAKGADVVLSTSQDGFTATTPLEVLQDTERDSLLAVGMNGEALPLEHGYPVRMVVPGLYGYVSATKWVVELKVSTFAKESAYWTDRGWSAKGPVKTSSRIDVPSFGVSLEPGPVAIAGVAWAQHVGIERVEVRVDNDPWQEATLAEAISADTWRQWFFEWVATSGDHTLEVRATDVTGFTQTEERVDVVPNGAEGWHTIQVRVG</sequence>
<feature type="transmembrane region" description="Helical" evidence="1">
    <location>
        <begin position="94"/>
        <end position="112"/>
    </location>
</feature>
<accession>A0ABV2QMV7</accession>
<feature type="transmembrane region" description="Helical" evidence="1">
    <location>
        <begin position="168"/>
        <end position="187"/>
    </location>
</feature>
<feature type="domain" description="Oxidoreductase molybdopterin-binding" evidence="2">
    <location>
        <begin position="244"/>
        <end position="395"/>
    </location>
</feature>
<dbReference type="InterPro" id="IPR014756">
    <property type="entry name" value="Ig_E-set"/>
</dbReference>
<protein>
    <submittedName>
        <fullName evidence="3">DMSO/TMAO reductase YedYZ molybdopterin-dependent catalytic subunit</fullName>
    </submittedName>
</protein>
<feature type="transmembrane region" description="Helical" evidence="1">
    <location>
        <begin position="39"/>
        <end position="62"/>
    </location>
</feature>
<dbReference type="RefSeq" id="WP_354024573.1">
    <property type="nucleotide sequence ID" value="NZ_JBEPSJ010000002.1"/>
</dbReference>
<feature type="transmembrane region" description="Helical" evidence="1">
    <location>
        <begin position="69"/>
        <end position="88"/>
    </location>
</feature>
<dbReference type="EMBL" id="JBEPSJ010000002">
    <property type="protein sequence ID" value="MET4582381.1"/>
    <property type="molecule type" value="Genomic_DNA"/>
</dbReference>
<dbReference type="Pfam" id="PF00174">
    <property type="entry name" value="Oxidored_molyb"/>
    <property type="match status" value="1"/>
</dbReference>
<keyword evidence="1" id="KW-0472">Membrane</keyword>
<name>A0ABV2QMV7_9MICO</name>
<reference evidence="3 4" key="1">
    <citation type="submission" date="2024-06" db="EMBL/GenBank/DDBJ databases">
        <title>Sorghum-associated microbial communities from plants grown in Nebraska, USA.</title>
        <authorList>
            <person name="Schachtman D."/>
        </authorList>
    </citation>
    <scope>NUCLEOTIDE SEQUENCE [LARGE SCALE GENOMIC DNA]</scope>
    <source>
        <strain evidence="3 4">2857</strain>
    </source>
</reference>
<comment type="caution">
    <text evidence="3">The sequence shown here is derived from an EMBL/GenBank/DDBJ whole genome shotgun (WGS) entry which is preliminary data.</text>
</comment>
<evidence type="ECO:0000313" key="3">
    <source>
        <dbReference type="EMBL" id="MET4582381.1"/>
    </source>
</evidence>
<dbReference type="Gene3D" id="2.60.40.650">
    <property type="match status" value="1"/>
</dbReference>
<dbReference type="SUPFAM" id="SSF56524">
    <property type="entry name" value="Oxidoreductase molybdopterin-binding domain"/>
    <property type="match status" value="1"/>
</dbReference>
<dbReference type="InterPro" id="IPR000572">
    <property type="entry name" value="OxRdtase_Mopterin-bd_dom"/>
</dbReference>
<keyword evidence="1" id="KW-1133">Transmembrane helix</keyword>
<gene>
    <name evidence="3" type="ORF">ABIE21_001891</name>
</gene>
<feature type="transmembrane region" description="Helical" evidence="1">
    <location>
        <begin position="119"/>
        <end position="140"/>
    </location>
</feature>
<dbReference type="InterPro" id="IPR036374">
    <property type="entry name" value="OxRdtase_Mopterin-bd_sf"/>
</dbReference>
<dbReference type="Gene3D" id="3.90.420.10">
    <property type="entry name" value="Oxidoreductase, molybdopterin-binding domain"/>
    <property type="match status" value="1"/>
</dbReference>
<dbReference type="Proteomes" id="UP001549257">
    <property type="component" value="Unassembled WGS sequence"/>
</dbReference>
<dbReference type="SUPFAM" id="SSF81296">
    <property type="entry name" value="E set domains"/>
    <property type="match status" value="1"/>
</dbReference>
<dbReference type="PANTHER" id="PTHR19372">
    <property type="entry name" value="SULFITE REDUCTASE"/>
    <property type="match status" value="1"/>
</dbReference>
<keyword evidence="4" id="KW-1185">Reference proteome</keyword>
<keyword evidence="1" id="KW-0812">Transmembrane</keyword>
<dbReference type="PANTHER" id="PTHR19372:SF7">
    <property type="entry name" value="SULFITE OXIDASE, MITOCHONDRIAL"/>
    <property type="match status" value="1"/>
</dbReference>